<keyword evidence="6" id="KW-0472">Membrane</keyword>
<dbReference type="InterPro" id="IPR017871">
    <property type="entry name" value="ABC_transporter-like_CS"/>
</dbReference>
<name>A0ABY6PL90_9ACTN</name>
<dbReference type="InterPro" id="IPR039421">
    <property type="entry name" value="Type_1_exporter"/>
</dbReference>
<reference evidence="8" key="1">
    <citation type="journal article" date="2022" name="Front. Microbiol.">
        <title>Mirubactin C rescues the lethal effect of cell wall biosynthesis mutations in Bacillus subtilis.</title>
        <authorList>
            <person name="Kepplinger B."/>
            <person name="Wen X."/>
            <person name="Tyler A.R."/>
            <person name="Kim B.Y."/>
            <person name="Brown J."/>
            <person name="Banks P."/>
            <person name="Dashti Y."/>
            <person name="Mackenzie E.S."/>
            <person name="Wills C."/>
            <person name="Kawai Y."/>
            <person name="Waldron K.J."/>
            <person name="Allenby N.E.E."/>
            <person name="Wu L.J."/>
            <person name="Hall M.J."/>
            <person name="Errington J."/>
        </authorList>
    </citation>
    <scope>NUCLEOTIDE SEQUENCE</scope>
    <source>
        <strain evidence="8">MDA8-470</strain>
    </source>
</reference>
<accession>A0ABY6PL90</accession>
<dbReference type="InterPro" id="IPR027417">
    <property type="entry name" value="P-loop_NTPase"/>
</dbReference>
<keyword evidence="5" id="KW-1133">Transmembrane helix</keyword>
<evidence type="ECO:0000256" key="3">
    <source>
        <dbReference type="ARBA" id="ARBA00022741"/>
    </source>
</evidence>
<dbReference type="InterPro" id="IPR003593">
    <property type="entry name" value="AAA+_ATPase"/>
</dbReference>
<dbReference type="InterPro" id="IPR003439">
    <property type="entry name" value="ABC_transporter-like_ATP-bd"/>
</dbReference>
<dbReference type="SMART" id="SM00382">
    <property type="entry name" value="AAA"/>
    <property type="match status" value="1"/>
</dbReference>
<organism evidence="8 9">
    <name type="scientific">Streptomyces drozdowiczii</name>
    <dbReference type="NCBI Taxonomy" id="202862"/>
    <lineage>
        <taxon>Bacteria</taxon>
        <taxon>Bacillati</taxon>
        <taxon>Actinomycetota</taxon>
        <taxon>Actinomycetes</taxon>
        <taxon>Kitasatosporales</taxon>
        <taxon>Streptomycetaceae</taxon>
        <taxon>Streptomyces</taxon>
    </lineage>
</organism>
<feature type="domain" description="ABC transporter" evidence="7">
    <location>
        <begin position="384"/>
        <end position="623"/>
    </location>
</feature>
<evidence type="ECO:0000256" key="2">
    <source>
        <dbReference type="ARBA" id="ARBA00022692"/>
    </source>
</evidence>
<keyword evidence="3" id="KW-0547">Nucleotide-binding</keyword>
<keyword evidence="9" id="KW-1185">Reference proteome</keyword>
<protein>
    <submittedName>
        <fullName evidence="8">ATP-binding cassette domain-containing protein</fullName>
    </submittedName>
</protein>
<evidence type="ECO:0000259" key="7">
    <source>
        <dbReference type="PROSITE" id="PS50893"/>
    </source>
</evidence>
<keyword evidence="2" id="KW-0812">Transmembrane</keyword>
<dbReference type="PROSITE" id="PS50893">
    <property type="entry name" value="ABC_TRANSPORTER_2"/>
    <property type="match status" value="1"/>
</dbReference>
<gene>
    <name evidence="8" type="ORF">NEH16_00280</name>
</gene>
<dbReference type="PANTHER" id="PTHR24221">
    <property type="entry name" value="ATP-BINDING CASSETTE SUB-FAMILY B"/>
    <property type="match status" value="1"/>
</dbReference>
<dbReference type="Gene3D" id="3.40.50.300">
    <property type="entry name" value="P-loop containing nucleotide triphosphate hydrolases"/>
    <property type="match status" value="1"/>
</dbReference>
<comment type="subcellular location">
    <subcellularLocation>
        <location evidence="1">Cell membrane</location>
        <topology evidence="1">Multi-pass membrane protein</topology>
    </subcellularLocation>
</comment>
<evidence type="ECO:0000313" key="8">
    <source>
        <dbReference type="EMBL" id="UZK52754.1"/>
    </source>
</evidence>
<dbReference type="RefSeq" id="WP_265538390.1">
    <property type="nucleotide sequence ID" value="NZ_CP098740.1"/>
</dbReference>
<dbReference type="Proteomes" id="UP001164963">
    <property type="component" value="Chromosome"/>
</dbReference>
<dbReference type="Gene3D" id="1.20.1560.10">
    <property type="entry name" value="ABC transporter type 1, transmembrane domain"/>
    <property type="match status" value="1"/>
</dbReference>
<sequence length="628" mass="66257">MSSSVSSPSVSGAGQPPMMRLASDRHFEASANLSTWAIARRLPRTLAEAARLGWHTDHRAVLALLACQIGSAALTATALAATTRVLAAVFTGGDILSSLRDNLTAVVVIAVATSGRYLLDAVARAAAARLAPKAVREADLQVITAATAAELVAYEDPDFEDAHAAGSDGAEKTGDLILDAQLLTSAAAQMAAAATVVTVLHPVMLPLLVLSVVPCAWGAVRGARIEHAAHHRNLADCRLRNVFRSYTTERNTADEVRAGTMAGFLIRQYRIVSGRLEAEQLKATRQALVVQGVGDALTAVGTVVTWAVLVLLVASGRMELAVAGTAALAVRTSGAALATTVRAGARLFRTSLSLDDWARFLAVAKPWTTRRGTATVAEDGPQVITAEGVSFTYPGANAPALDGIDLDLKRGEVIALVGENGAGKSTLARLLTGLFLPTSGSVRWDGVDLADADPAKVLAQVALVPQDYTRWPLAARENITLGQRRPEGDTAVHAAAEAAGADSVIAALPHGLDTSLARSWWGGHDLSGGQWQRVAVARAFHRDAPVLVMDEPTAALDARAEHRIYTRLKALAAGRATVFITHRLANTRLADRIIVLDHGRISETGTYDELIDQAGDFFEMLKLQEDRC</sequence>
<dbReference type="PANTHER" id="PTHR24221:SF646">
    <property type="entry name" value="HAEMOLYSIN SECRETION ATP-BINDING PROTEIN"/>
    <property type="match status" value="1"/>
</dbReference>
<evidence type="ECO:0000256" key="6">
    <source>
        <dbReference type="ARBA" id="ARBA00023136"/>
    </source>
</evidence>
<evidence type="ECO:0000313" key="9">
    <source>
        <dbReference type="Proteomes" id="UP001164963"/>
    </source>
</evidence>
<dbReference type="EMBL" id="CP098740">
    <property type="protein sequence ID" value="UZK52754.1"/>
    <property type="molecule type" value="Genomic_DNA"/>
</dbReference>
<dbReference type="PROSITE" id="PS00211">
    <property type="entry name" value="ABC_TRANSPORTER_1"/>
    <property type="match status" value="1"/>
</dbReference>
<dbReference type="SUPFAM" id="SSF52540">
    <property type="entry name" value="P-loop containing nucleoside triphosphate hydrolases"/>
    <property type="match status" value="1"/>
</dbReference>
<dbReference type="InterPro" id="IPR036640">
    <property type="entry name" value="ABC1_TM_sf"/>
</dbReference>
<dbReference type="Pfam" id="PF00005">
    <property type="entry name" value="ABC_tran"/>
    <property type="match status" value="1"/>
</dbReference>
<dbReference type="SUPFAM" id="SSF90123">
    <property type="entry name" value="ABC transporter transmembrane region"/>
    <property type="match status" value="1"/>
</dbReference>
<evidence type="ECO:0000256" key="4">
    <source>
        <dbReference type="ARBA" id="ARBA00022840"/>
    </source>
</evidence>
<dbReference type="CDD" id="cd03228">
    <property type="entry name" value="ABCC_MRP_Like"/>
    <property type="match status" value="1"/>
</dbReference>
<evidence type="ECO:0000256" key="1">
    <source>
        <dbReference type="ARBA" id="ARBA00004651"/>
    </source>
</evidence>
<evidence type="ECO:0000256" key="5">
    <source>
        <dbReference type="ARBA" id="ARBA00022989"/>
    </source>
</evidence>
<keyword evidence="4 8" id="KW-0067">ATP-binding</keyword>
<proteinExistence type="predicted"/>
<dbReference type="GO" id="GO:0005524">
    <property type="term" value="F:ATP binding"/>
    <property type="evidence" value="ECO:0007669"/>
    <property type="project" value="UniProtKB-KW"/>
</dbReference>